<feature type="chain" id="PRO_5046612124" description="Lipoprotein" evidence="1">
    <location>
        <begin position="18"/>
        <end position="108"/>
    </location>
</feature>
<evidence type="ECO:0000256" key="1">
    <source>
        <dbReference type="SAM" id="SignalP"/>
    </source>
</evidence>
<comment type="caution">
    <text evidence="2">The sequence shown here is derived from an EMBL/GenBank/DDBJ whole genome shotgun (WGS) entry which is preliminary data.</text>
</comment>
<protein>
    <recommendedName>
        <fullName evidence="4">Lipoprotein</fullName>
    </recommendedName>
</protein>
<dbReference type="EMBL" id="BAAFHN010000028">
    <property type="protein sequence ID" value="GAB0173233.1"/>
    <property type="molecule type" value="Genomic_DNA"/>
</dbReference>
<proteinExistence type="predicted"/>
<gene>
    <name evidence="2" type="ORF">NHP164001_12510</name>
</gene>
<evidence type="ECO:0000313" key="3">
    <source>
        <dbReference type="Proteomes" id="UP001562457"/>
    </source>
</evidence>
<reference evidence="2 3" key="1">
    <citation type="submission" date="2024-06" db="EMBL/GenBank/DDBJ databases">
        <title>Draft genome sequence of Helicobacter trogontum NHP16-4001.</title>
        <authorList>
            <person name="Rimbara E."/>
            <person name="Suzuki M."/>
        </authorList>
    </citation>
    <scope>NUCLEOTIDE SEQUENCE [LARGE SCALE GENOMIC DNA]</scope>
    <source>
        <strain evidence="2 3">NHP16-4001</strain>
    </source>
</reference>
<evidence type="ECO:0008006" key="4">
    <source>
        <dbReference type="Google" id="ProtNLM"/>
    </source>
</evidence>
<feature type="signal peptide" evidence="1">
    <location>
        <begin position="1"/>
        <end position="17"/>
    </location>
</feature>
<organism evidence="2 3">
    <name type="scientific">Helicobacter trogontum</name>
    <dbReference type="NCBI Taxonomy" id="50960"/>
    <lineage>
        <taxon>Bacteria</taxon>
        <taxon>Pseudomonadati</taxon>
        <taxon>Campylobacterota</taxon>
        <taxon>Epsilonproteobacteria</taxon>
        <taxon>Campylobacterales</taxon>
        <taxon>Helicobacteraceae</taxon>
        <taxon>Helicobacter</taxon>
    </lineage>
</organism>
<evidence type="ECO:0000313" key="2">
    <source>
        <dbReference type="EMBL" id="GAB0173233.1"/>
    </source>
</evidence>
<dbReference type="RefSeq" id="WP_369607472.1">
    <property type="nucleotide sequence ID" value="NZ_BAAFHN010000028.1"/>
</dbReference>
<accession>A0ABQ0D4G7</accession>
<keyword evidence="3" id="KW-1185">Reference proteome</keyword>
<name>A0ABQ0D4G7_9HELI</name>
<sequence length="108" mass="12310">MKKIILASLLSIGVANACDTKECKKFITEFQNFKKSIEIASQHADNICDIYTDITLKQLTSIIGEKDAEKVYKACSGAWSSRTKLYELVAALYYYKPDDTEDTENYEY</sequence>
<dbReference type="Proteomes" id="UP001562457">
    <property type="component" value="Unassembled WGS sequence"/>
</dbReference>
<keyword evidence="1" id="KW-0732">Signal</keyword>